<reference evidence="2" key="1">
    <citation type="submission" date="2017-04" db="EMBL/GenBank/DDBJ databases">
        <authorList>
            <person name="Varghese N."/>
            <person name="Submissions S."/>
        </authorList>
    </citation>
    <scope>NUCLEOTIDE SEQUENCE [LARGE SCALE GENOMIC DNA]</scope>
    <source>
        <strain evidence="2">VKM Ac-2121</strain>
    </source>
</reference>
<dbReference type="STRING" id="1891671.SAMN06295885_3645"/>
<evidence type="ECO:0000313" key="2">
    <source>
        <dbReference type="Proteomes" id="UP000193711"/>
    </source>
</evidence>
<proteinExistence type="predicted"/>
<name>A0A1X7PHG5_9MICO</name>
<evidence type="ECO:0000313" key="1">
    <source>
        <dbReference type="EMBL" id="SMH50986.1"/>
    </source>
</evidence>
<sequence>MRADWDESFFDAQREDPSVYWVCFWTGDDIEQAAQHDPQRIEGAGSVEEVLEWLHSVKGERRFELFVETVGHAETRASGWTAHRTLVRLAGDFEPAGTTHTITLTAEWTGHADGTEGTERGRDA</sequence>
<dbReference type="AlphaFoldDB" id="A0A1X7PHG5"/>
<organism evidence="1 2">
    <name type="scientific">Rathayibacter oskolensis</name>
    <dbReference type="NCBI Taxonomy" id="1891671"/>
    <lineage>
        <taxon>Bacteria</taxon>
        <taxon>Bacillati</taxon>
        <taxon>Actinomycetota</taxon>
        <taxon>Actinomycetes</taxon>
        <taxon>Micrococcales</taxon>
        <taxon>Microbacteriaceae</taxon>
        <taxon>Rathayibacter</taxon>
    </lineage>
</organism>
<dbReference type="EMBL" id="FXBM01000004">
    <property type="protein sequence ID" value="SMH50986.1"/>
    <property type="molecule type" value="Genomic_DNA"/>
</dbReference>
<protein>
    <submittedName>
        <fullName evidence="1">Uncharacterized protein</fullName>
    </submittedName>
</protein>
<keyword evidence="2" id="KW-1185">Reference proteome</keyword>
<gene>
    <name evidence="1" type="ORF">SAMN06295885_3645</name>
</gene>
<dbReference type="RefSeq" id="WP_208857012.1">
    <property type="nucleotide sequence ID" value="NZ_FXBM01000004.1"/>
</dbReference>
<accession>A0A1X7PHG5</accession>
<dbReference type="Proteomes" id="UP000193711">
    <property type="component" value="Unassembled WGS sequence"/>
</dbReference>